<dbReference type="AlphaFoldDB" id="A0A1E1XTA0"/>
<evidence type="ECO:0000256" key="2">
    <source>
        <dbReference type="SAM" id="SignalP"/>
    </source>
</evidence>
<evidence type="ECO:0000313" key="3">
    <source>
        <dbReference type="EMBL" id="JAU02504.1"/>
    </source>
</evidence>
<proteinExistence type="evidence at transcript level"/>
<accession>A0A1E1XTA0</accession>
<name>A0A1E1XTA0_AMBSC</name>
<dbReference type="EMBL" id="GFAA01000931">
    <property type="protein sequence ID" value="JAU02504.1"/>
    <property type="molecule type" value="mRNA"/>
</dbReference>
<keyword evidence="1" id="KW-1133">Transmembrane helix</keyword>
<feature type="non-terminal residue" evidence="3">
    <location>
        <position position="1"/>
    </location>
</feature>
<reference evidence="3" key="1">
    <citation type="submission" date="2016-09" db="EMBL/GenBank/DDBJ databases">
        <authorList>
            <person name="Capua I."/>
            <person name="De Benedictis P."/>
            <person name="Joannis T."/>
            <person name="Lombin L.H."/>
            <person name="Cattoli G."/>
        </authorList>
    </citation>
    <scope>NUCLEOTIDE SEQUENCE</scope>
</reference>
<feature type="transmembrane region" description="Helical" evidence="1">
    <location>
        <begin position="18"/>
        <end position="40"/>
    </location>
</feature>
<keyword evidence="1" id="KW-0812">Transmembrane</keyword>
<organism evidence="3">
    <name type="scientific">Amblyomma sculptum</name>
    <name type="common">Tick</name>
    <dbReference type="NCBI Taxonomy" id="1581419"/>
    <lineage>
        <taxon>Eukaryota</taxon>
        <taxon>Metazoa</taxon>
        <taxon>Ecdysozoa</taxon>
        <taxon>Arthropoda</taxon>
        <taxon>Chelicerata</taxon>
        <taxon>Arachnida</taxon>
        <taxon>Acari</taxon>
        <taxon>Parasitiformes</taxon>
        <taxon>Ixodida</taxon>
        <taxon>Ixodoidea</taxon>
        <taxon>Ixodidae</taxon>
        <taxon>Amblyomminae</taxon>
        <taxon>Amblyomma</taxon>
    </lineage>
</organism>
<feature type="chain" id="PRO_5009116304" description="Secreted protein" evidence="2">
    <location>
        <begin position="25"/>
        <end position="142"/>
    </location>
</feature>
<evidence type="ECO:0000256" key="1">
    <source>
        <dbReference type="SAM" id="Phobius"/>
    </source>
</evidence>
<reference evidence="3" key="2">
    <citation type="journal article" date="2017" name="Front. Cell. Infect. Microbiol.">
        <title>Analysis of the Salivary Gland Transcriptome of Unfed and Partially Fed Amblyomma sculptum Ticks and Descriptive Proteome of the Saliva.</title>
        <authorList>
            <person name="Esteves E."/>
            <person name="Maruyama S.R."/>
            <person name="Kawahara R."/>
            <person name="Fujita A."/>
            <person name="Martins L.A."/>
            <person name="Righi A.A."/>
            <person name="Costa F.B."/>
            <person name="Palmisano G."/>
            <person name="Labruna M.B."/>
            <person name="Sa-Nunes A."/>
            <person name="Ribeiro J.M.C."/>
            <person name="Fogaca A.C."/>
        </authorList>
    </citation>
    <scope>NUCLEOTIDE SEQUENCE</scope>
</reference>
<feature type="signal peptide" evidence="2">
    <location>
        <begin position="1"/>
        <end position="24"/>
    </location>
</feature>
<sequence>CHICILLLPKVWCGVSSFFMLTAAECMCGVFISPCFFFFTMQCTLYTYGMHPAKLQCGTLFVIDCCTGSEEFGTEEWNVSACLEHTEFPFTNGACHPPLLPRPAVVHLLACVCSSTALVSPAVLVLISFFFHTTHLHCVCVC</sequence>
<protein>
    <recommendedName>
        <fullName evidence="4">Secreted protein</fullName>
    </recommendedName>
</protein>
<feature type="transmembrane region" description="Helical" evidence="1">
    <location>
        <begin position="108"/>
        <end position="131"/>
    </location>
</feature>
<keyword evidence="1" id="KW-0472">Membrane</keyword>
<keyword evidence="2" id="KW-0732">Signal</keyword>
<evidence type="ECO:0008006" key="4">
    <source>
        <dbReference type="Google" id="ProtNLM"/>
    </source>
</evidence>